<dbReference type="RefSeq" id="WP_041978924.1">
    <property type="nucleotide sequence ID" value="NZ_CBXV010000008.1"/>
</dbReference>
<reference evidence="9 10" key="1">
    <citation type="submission" date="2013-12" db="EMBL/GenBank/DDBJ databases">
        <authorList>
            <person name="Stott M."/>
        </authorList>
    </citation>
    <scope>NUCLEOTIDE SEQUENCE [LARGE SCALE GENOMIC DNA]</scope>
    <source>
        <strain evidence="9 10">K22</strain>
    </source>
</reference>
<keyword evidence="4 7" id="KW-1133">Transmembrane helix</keyword>
<feature type="domain" description="Heme-copper oxidase subunit III family profile" evidence="8">
    <location>
        <begin position="34"/>
        <end position="223"/>
    </location>
</feature>
<reference evidence="9 10" key="2">
    <citation type="submission" date="2015-01" db="EMBL/GenBank/DDBJ databases">
        <title>Complete genome sequence of Pyrinomonas methylaliphatogenes type strain K22T.</title>
        <authorList>
            <person name="Lee K.C.Y."/>
            <person name="Power J.F."/>
            <person name="Dunfield P.F."/>
            <person name="Morgan X.C."/>
            <person name="Huttenhower C."/>
            <person name="Stott M.B."/>
        </authorList>
    </citation>
    <scope>NUCLEOTIDE SEQUENCE [LARGE SCALE GENOMIC DNA]</scope>
    <source>
        <strain evidence="9 10">K22</strain>
    </source>
</reference>
<feature type="transmembrane region" description="Helical" evidence="7">
    <location>
        <begin position="154"/>
        <end position="185"/>
    </location>
</feature>
<evidence type="ECO:0000313" key="9">
    <source>
        <dbReference type="EMBL" id="CDM66511.1"/>
    </source>
</evidence>
<evidence type="ECO:0000256" key="5">
    <source>
        <dbReference type="ARBA" id="ARBA00023136"/>
    </source>
</evidence>
<dbReference type="PANTHER" id="PTHR11403">
    <property type="entry name" value="CYTOCHROME C OXIDASE SUBUNIT III"/>
    <property type="match status" value="1"/>
</dbReference>
<evidence type="ECO:0000256" key="1">
    <source>
        <dbReference type="ARBA" id="ARBA00004141"/>
    </source>
</evidence>
<keyword evidence="10" id="KW-1185">Reference proteome</keyword>
<evidence type="ECO:0000256" key="6">
    <source>
        <dbReference type="RuleBase" id="RU003376"/>
    </source>
</evidence>
<evidence type="ECO:0000259" key="8">
    <source>
        <dbReference type="PROSITE" id="PS50253"/>
    </source>
</evidence>
<keyword evidence="9" id="KW-0560">Oxidoreductase</keyword>
<feature type="transmembrane region" description="Helical" evidence="7">
    <location>
        <begin position="206"/>
        <end position="225"/>
    </location>
</feature>
<dbReference type="GO" id="GO:0016491">
    <property type="term" value="F:oxidoreductase activity"/>
    <property type="evidence" value="ECO:0007669"/>
    <property type="project" value="UniProtKB-KW"/>
</dbReference>
<feature type="transmembrane region" description="Helical" evidence="7">
    <location>
        <begin position="74"/>
        <end position="94"/>
    </location>
</feature>
<feature type="transmembrane region" description="Helical" evidence="7">
    <location>
        <begin position="34"/>
        <end position="54"/>
    </location>
</feature>
<evidence type="ECO:0000313" key="10">
    <source>
        <dbReference type="Proteomes" id="UP000031518"/>
    </source>
</evidence>
<keyword evidence="5 7" id="KW-0472">Membrane</keyword>
<keyword evidence="3 6" id="KW-0812">Transmembrane</keyword>
<accession>A0A0B6WZG6</accession>
<dbReference type="InterPro" id="IPR035973">
    <property type="entry name" value="Cyt_c_oxidase_su3-like_sf"/>
</dbReference>
<dbReference type="PROSITE" id="PS50253">
    <property type="entry name" value="COX3"/>
    <property type="match status" value="1"/>
</dbReference>
<sequence>MAQSEVTAQHAIAHHPALAHHFENMEQQREASTLGMWVFLITEIMFFGGLFLAYSIYRSWYPQVFAEASHHLDILLGGINTVVLITSSLTMALAVYHSQVGNRGKLVLFLILTMLLGLTFLGIKVIEYSHKFHDGLIPGIHFHYEGPHPQQAQIFFWLYFAMTGLHALHMIIGVSILAFLIYFAWRGRYSPEYHSPVEISGLYWHFVDIVWIFLFPLLYLVGFHVKG</sequence>
<dbReference type="GO" id="GO:0019646">
    <property type="term" value="P:aerobic electron transport chain"/>
    <property type="evidence" value="ECO:0007669"/>
    <property type="project" value="InterPro"/>
</dbReference>
<dbReference type="InterPro" id="IPR013833">
    <property type="entry name" value="Cyt_c_oxidase_su3_a-hlx"/>
</dbReference>
<proteinExistence type="inferred from homology"/>
<dbReference type="CDD" id="cd02862">
    <property type="entry name" value="NorE_like"/>
    <property type="match status" value="1"/>
</dbReference>
<dbReference type="EC" id="1.9.3.1" evidence="9"/>
<dbReference type="PANTHER" id="PTHR11403:SF6">
    <property type="entry name" value="NITRIC OXIDE REDUCTASE SUBUNIT E"/>
    <property type="match status" value="1"/>
</dbReference>
<comment type="subcellular location">
    <subcellularLocation>
        <location evidence="6">Cell membrane</location>
        <topology evidence="6">Multi-pass membrane protein</topology>
    </subcellularLocation>
    <subcellularLocation>
        <location evidence="1">Membrane</location>
        <topology evidence="1">Multi-pass membrane protein</topology>
    </subcellularLocation>
</comment>
<dbReference type="STRING" id="454194.PYK22_02542"/>
<dbReference type="AlphaFoldDB" id="A0A0B6WZG6"/>
<dbReference type="Proteomes" id="UP000031518">
    <property type="component" value="Unassembled WGS sequence"/>
</dbReference>
<dbReference type="EMBL" id="CBXV010000008">
    <property type="protein sequence ID" value="CDM66511.1"/>
    <property type="molecule type" value="Genomic_DNA"/>
</dbReference>
<evidence type="ECO:0000256" key="4">
    <source>
        <dbReference type="ARBA" id="ARBA00022989"/>
    </source>
</evidence>
<dbReference type="GO" id="GO:0005886">
    <property type="term" value="C:plasma membrane"/>
    <property type="evidence" value="ECO:0007669"/>
    <property type="project" value="UniProtKB-SubCell"/>
</dbReference>
<dbReference type="Gene3D" id="1.20.120.80">
    <property type="entry name" value="Cytochrome c oxidase, subunit III, four-helix bundle"/>
    <property type="match status" value="1"/>
</dbReference>
<evidence type="ECO:0000256" key="3">
    <source>
        <dbReference type="ARBA" id="ARBA00022692"/>
    </source>
</evidence>
<feature type="transmembrane region" description="Helical" evidence="7">
    <location>
        <begin position="106"/>
        <end position="126"/>
    </location>
</feature>
<gene>
    <name evidence="9" type="ORF">PYK22_02542</name>
</gene>
<evidence type="ECO:0000256" key="2">
    <source>
        <dbReference type="ARBA" id="ARBA00010581"/>
    </source>
</evidence>
<comment type="similarity">
    <text evidence="2 6">Belongs to the cytochrome c oxidase subunit 3 family.</text>
</comment>
<organism evidence="9 10">
    <name type="scientific">Pyrinomonas methylaliphatogenes</name>
    <dbReference type="NCBI Taxonomy" id="454194"/>
    <lineage>
        <taxon>Bacteria</taxon>
        <taxon>Pseudomonadati</taxon>
        <taxon>Acidobacteriota</taxon>
        <taxon>Blastocatellia</taxon>
        <taxon>Blastocatellales</taxon>
        <taxon>Pyrinomonadaceae</taxon>
        <taxon>Pyrinomonas</taxon>
    </lineage>
</organism>
<name>A0A0B6WZG6_9BACT</name>
<dbReference type="InterPro" id="IPR000298">
    <property type="entry name" value="Cyt_c_oxidase-like_su3"/>
</dbReference>
<evidence type="ECO:0000256" key="7">
    <source>
        <dbReference type="SAM" id="Phobius"/>
    </source>
</evidence>
<dbReference type="Pfam" id="PF00510">
    <property type="entry name" value="COX3"/>
    <property type="match status" value="1"/>
</dbReference>
<dbReference type="InterPro" id="IPR024791">
    <property type="entry name" value="Cyt_c/ubiquinol_Oxase_su3"/>
</dbReference>
<dbReference type="SUPFAM" id="SSF81452">
    <property type="entry name" value="Cytochrome c oxidase subunit III-like"/>
    <property type="match status" value="1"/>
</dbReference>
<protein>
    <submittedName>
        <fullName evidence="9">Heme/copper-type cytochrome/quinol oxidase, subunit 3</fullName>
        <ecNumber evidence="9">1.9.3.1</ecNumber>
    </submittedName>
</protein>
<dbReference type="GO" id="GO:0004129">
    <property type="term" value="F:cytochrome-c oxidase activity"/>
    <property type="evidence" value="ECO:0007669"/>
    <property type="project" value="InterPro"/>
</dbReference>